<dbReference type="OrthoDB" id="5852896at2759"/>
<dbReference type="GO" id="GO:0005634">
    <property type="term" value="C:nucleus"/>
    <property type="evidence" value="ECO:0000318"/>
    <property type="project" value="GO_Central"/>
</dbReference>
<evidence type="ECO:0000256" key="2">
    <source>
        <dbReference type="SAM" id="MobiDB-lite"/>
    </source>
</evidence>
<dbReference type="STRING" id="88036.D8QQQ3"/>
<evidence type="ECO:0000313" key="4">
    <source>
        <dbReference type="Proteomes" id="UP000001514"/>
    </source>
</evidence>
<sequence length="187" mass="21100">FVSKPVQPTVKQERLEEVLVVQEYEEFGKSSESAEEELETVWVDESDADKKAKWDCETIVSTLSNLDNHPSRIGAPVGKRVDFSSIRQAQQQVIRIGGKQKLPLDFVTPKTSEVLSERKKESEPHKKTAPLRQKGESKEEHKARKSAVKDERRAARMAKKELKTRFKIESQRAQSGAAVAAPPTIHL</sequence>
<dbReference type="PANTHER" id="PTHR21531">
    <property type="entry name" value="LOW-TEMPERATURE VIABILITY PROTEIN LTV1-RELATED"/>
    <property type="match status" value="1"/>
</dbReference>
<name>D8QQQ3_SELML</name>
<keyword evidence="4" id="KW-1185">Reference proteome</keyword>
<dbReference type="KEGG" id="smo:SELMODRAFT_75505"/>
<dbReference type="Gramene" id="EFJ37836">
    <property type="protein sequence ID" value="EFJ37836"/>
    <property type="gene ID" value="SELMODRAFT_75505"/>
</dbReference>
<feature type="compositionally biased region" description="Basic and acidic residues" evidence="2">
    <location>
        <begin position="115"/>
        <end position="126"/>
    </location>
</feature>
<proteinExistence type="inferred from homology"/>
<dbReference type="GO" id="GO:0005829">
    <property type="term" value="C:cytosol"/>
    <property type="evidence" value="ECO:0000318"/>
    <property type="project" value="GO_Central"/>
</dbReference>
<dbReference type="eggNOG" id="KOG2637">
    <property type="taxonomic scope" value="Eukaryota"/>
</dbReference>
<dbReference type="Proteomes" id="UP000001514">
    <property type="component" value="Unassembled WGS sequence"/>
</dbReference>
<dbReference type="InParanoid" id="D8QQQ3"/>
<reference evidence="3 4" key="1">
    <citation type="journal article" date="2011" name="Science">
        <title>The Selaginella genome identifies genetic changes associated with the evolution of vascular plants.</title>
        <authorList>
            <person name="Banks J.A."/>
            <person name="Nishiyama T."/>
            <person name="Hasebe M."/>
            <person name="Bowman J.L."/>
            <person name="Gribskov M."/>
            <person name="dePamphilis C."/>
            <person name="Albert V.A."/>
            <person name="Aono N."/>
            <person name="Aoyama T."/>
            <person name="Ambrose B.A."/>
            <person name="Ashton N.W."/>
            <person name="Axtell M.J."/>
            <person name="Barker E."/>
            <person name="Barker M.S."/>
            <person name="Bennetzen J.L."/>
            <person name="Bonawitz N.D."/>
            <person name="Chapple C."/>
            <person name="Cheng C."/>
            <person name="Correa L.G."/>
            <person name="Dacre M."/>
            <person name="DeBarry J."/>
            <person name="Dreyer I."/>
            <person name="Elias M."/>
            <person name="Engstrom E.M."/>
            <person name="Estelle M."/>
            <person name="Feng L."/>
            <person name="Finet C."/>
            <person name="Floyd S.K."/>
            <person name="Frommer W.B."/>
            <person name="Fujita T."/>
            <person name="Gramzow L."/>
            <person name="Gutensohn M."/>
            <person name="Harholt J."/>
            <person name="Hattori M."/>
            <person name="Heyl A."/>
            <person name="Hirai T."/>
            <person name="Hiwatashi Y."/>
            <person name="Ishikawa M."/>
            <person name="Iwata M."/>
            <person name="Karol K.G."/>
            <person name="Koehler B."/>
            <person name="Kolukisaoglu U."/>
            <person name="Kubo M."/>
            <person name="Kurata T."/>
            <person name="Lalonde S."/>
            <person name="Li K."/>
            <person name="Li Y."/>
            <person name="Litt A."/>
            <person name="Lyons E."/>
            <person name="Manning G."/>
            <person name="Maruyama T."/>
            <person name="Michael T.P."/>
            <person name="Mikami K."/>
            <person name="Miyazaki S."/>
            <person name="Morinaga S."/>
            <person name="Murata T."/>
            <person name="Mueller-Roeber B."/>
            <person name="Nelson D.R."/>
            <person name="Obara M."/>
            <person name="Oguri Y."/>
            <person name="Olmstead R.G."/>
            <person name="Onodera N."/>
            <person name="Petersen B.L."/>
            <person name="Pils B."/>
            <person name="Prigge M."/>
            <person name="Rensing S.A."/>
            <person name="Riano-Pachon D.M."/>
            <person name="Roberts A.W."/>
            <person name="Sato Y."/>
            <person name="Scheller H.V."/>
            <person name="Schulz B."/>
            <person name="Schulz C."/>
            <person name="Shakirov E.V."/>
            <person name="Shibagaki N."/>
            <person name="Shinohara N."/>
            <person name="Shippen D.E."/>
            <person name="Soerensen I."/>
            <person name="Sotooka R."/>
            <person name="Sugimoto N."/>
            <person name="Sugita M."/>
            <person name="Sumikawa N."/>
            <person name="Tanurdzic M."/>
            <person name="Theissen G."/>
            <person name="Ulvskov P."/>
            <person name="Wakazuki S."/>
            <person name="Weng J.K."/>
            <person name="Willats W.W."/>
            <person name="Wipf D."/>
            <person name="Wolf P.G."/>
            <person name="Yang L."/>
            <person name="Zimmer A.D."/>
            <person name="Zhu Q."/>
            <person name="Mitros T."/>
            <person name="Hellsten U."/>
            <person name="Loque D."/>
            <person name="Otillar R."/>
            <person name="Salamov A."/>
            <person name="Schmutz J."/>
            <person name="Shapiro H."/>
            <person name="Lindquist E."/>
            <person name="Lucas S."/>
            <person name="Rokhsar D."/>
            <person name="Grigoriev I.V."/>
        </authorList>
    </citation>
    <scope>NUCLEOTIDE SEQUENCE [LARGE SCALE GENOMIC DNA]</scope>
</reference>
<protein>
    <recommendedName>
        <fullName evidence="5">Protein LTV1 homolog</fullName>
    </recommendedName>
</protein>
<dbReference type="GO" id="GO:0030688">
    <property type="term" value="C:preribosome, small subunit precursor"/>
    <property type="evidence" value="ECO:0000318"/>
    <property type="project" value="GO_Central"/>
</dbReference>
<feature type="compositionally biased region" description="Basic and acidic residues" evidence="2">
    <location>
        <begin position="133"/>
        <end position="170"/>
    </location>
</feature>
<evidence type="ECO:0008006" key="5">
    <source>
        <dbReference type="Google" id="ProtNLM"/>
    </source>
</evidence>
<accession>D8QQQ3</accession>
<dbReference type="HOGENOM" id="CLU_1451262_0_0_1"/>
<gene>
    <name evidence="3" type="ORF">SELMODRAFT_75505</name>
</gene>
<evidence type="ECO:0000256" key="1">
    <source>
        <dbReference type="ARBA" id="ARBA00009078"/>
    </source>
</evidence>
<organism evidence="4">
    <name type="scientific">Selaginella moellendorffii</name>
    <name type="common">Spikemoss</name>
    <dbReference type="NCBI Taxonomy" id="88036"/>
    <lineage>
        <taxon>Eukaryota</taxon>
        <taxon>Viridiplantae</taxon>
        <taxon>Streptophyta</taxon>
        <taxon>Embryophyta</taxon>
        <taxon>Tracheophyta</taxon>
        <taxon>Lycopodiopsida</taxon>
        <taxon>Selaginellales</taxon>
        <taxon>Selaginellaceae</taxon>
        <taxon>Selaginella</taxon>
    </lineage>
</organism>
<evidence type="ECO:0000313" key="3">
    <source>
        <dbReference type="EMBL" id="EFJ37836.1"/>
    </source>
</evidence>
<dbReference type="GO" id="GO:0042274">
    <property type="term" value="P:ribosomal small subunit biogenesis"/>
    <property type="evidence" value="ECO:0000318"/>
    <property type="project" value="GO_Central"/>
</dbReference>
<dbReference type="PANTHER" id="PTHR21531:SF0">
    <property type="entry name" value="PROTEIN LTV1 HOMOLOG"/>
    <property type="match status" value="1"/>
</dbReference>
<dbReference type="EMBL" id="GL377565">
    <property type="protein sequence ID" value="EFJ37836.1"/>
    <property type="molecule type" value="Genomic_DNA"/>
</dbReference>
<dbReference type="GO" id="GO:0000056">
    <property type="term" value="P:ribosomal small subunit export from nucleus"/>
    <property type="evidence" value="ECO:0000318"/>
    <property type="project" value="GO_Central"/>
</dbReference>
<comment type="similarity">
    <text evidence="1">Belongs to the LTV1 family.</text>
</comment>
<dbReference type="InterPro" id="IPR007307">
    <property type="entry name" value="Ltv1"/>
</dbReference>
<dbReference type="AlphaFoldDB" id="D8QQQ3"/>
<feature type="non-terminal residue" evidence="3">
    <location>
        <position position="1"/>
    </location>
</feature>
<feature type="region of interest" description="Disordered" evidence="2">
    <location>
        <begin position="110"/>
        <end position="187"/>
    </location>
</feature>